<organism evidence="2 3">
    <name type="scientific">Halosaccharopolyspora lacisalsi</name>
    <dbReference type="NCBI Taxonomy" id="1000566"/>
    <lineage>
        <taxon>Bacteria</taxon>
        <taxon>Bacillati</taxon>
        <taxon>Actinomycetota</taxon>
        <taxon>Actinomycetes</taxon>
        <taxon>Pseudonocardiales</taxon>
        <taxon>Pseudonocardiaceae</taxon>
        <taxon>Halosaccharopolyspora</taxon>
    </lineage>
</organism>
<dbReference type="EMBL" id="JACGWZ010000005">
    <property type="protein sequence ID" value="MBA8826235.1"/>
    <property type="molecule type" value="Genomic_DNA"/>
</dbReference>
<evidence type="ECO:0000313" key="3">
    <source>
        <dbReference type="Proteomes" id="UP000569329"/>
    </source>
</evidence>
<dbReference type="GO" id="GO:0051920">
    <property type="term" value="F:peroxiredoxin activity"/>
    <property type="evidence" value="ECO:0007669"/>
    <property type="project" value="InterPro"/>
</dbReference>
<dbReference type="PANTHER" id="PTHR33570">
    <property type="entry name" value="4-CARBOXYMUCONOLACTONE DECARBOXYLASE FAMILY PROTEIN"/>
    <property type="match status" value="1"/>
</dbReference>
<keyword evidence="2" id="KW-0456">Lyase</keyword>
<protein>
    <submittedName>
        <fullName evidence="2">4-carboxymuconolactone decarboxylase</fullName>
        <ecNumber evidence="2">4.1.1.44</ecNumber>
    </submittedName>
</protein>
<dbReference type="Pfam" id="PF02627">
    <property type="entry name" value="CMD"/>
    <property type="match status" value="1"/>
</dbReference>
<keyword evidence="3" id="KW-1185">Reference proteome</keyword>
<proteinExistence type="predicted"/>
<dbReference type="PANTHER" id="PTHR33570:SF10">
    <property type="entry name" value="GAMMA-CARBOXYMUCONOLACTONE DECARBOXYLASE"/>
    <property type="match status" value="1"/>
</dbReference>
<evidence type="ECO:0000259" key="1">
    <source>
        <dbReference type="Pfam" id="PF02627"/>
    </source>
</evidence>
<dbReference type="InterPro" id="IPR052512">
    <property type="entry name" value="4CMD/NDH-1_regulator"/>
</dbReference>
<gene>
    <name evidence="2" type="ORF">FHX42_003611</name>
</gene>
<dbReference type="RefSeq" id="WP_182545488.1">
    <property type="nucleotide sequence ID" value="NZ_JACGWZ010000005.1"/>
</dbReference>
<dbReference type="Proteomes" id="UP000569329">
    <property type="component" value="Unassembled WGS sequence"/>
</dbReference>
<feature type="domain" description="Carboxymuconolactone decarboxylase-like" evidence="1">
    <location>
        <begin position="36"/>
        <end position="120"/>
    </location>
</feature>
<dbReference type="SUPFAM" id="SSF69118">
    <property type="entry name" value="AhpD-like"/>
    <property type="match status" value="1"/>
</dbReference>
<dbReference type="EC" id="4.1.1.44" evidence="2"/>
<dbReference type="InterPro" id="IPR029032">
    <property type="entry name" value="AhpD-like"/>
</dbReference>
<reference evidence="2 3" key="1">
    <citation type="submission" date="2020-07" db="EMBL/GenBank/DDBJ databases">
        <title>Sequencing the genomes of 1000 actinobacteria strains.</title>
        <authorList>
            <person name="Klenk H.-P."/>
        </authorList>
    </citation>
    <scope>NUCLEOTIDE SEQUENCE [LARGE SCALE GENOMIC DNA]</scope>
    <source>
        <strain evidence="2 3">DSM 45975</strain>
    </source>
</reference>
<evidence type="ECO:0000313" key="2">
    <source>
        <dbReference type="EMBL" id="MBA8826235.1"/>
    </source>
</evidence>
<comment type="caution">
    <text evidence="2">The sequence shown here is derived from an EMBL/GenBank/DDBJ whole genome shotgun (WGS) entry which is preliminary data.</text>
</comment>
<accession>A0A839E395</accession>
<dbReference type="AlphaFoldDB" id="A0A839E395"/>
<dbReference type="InterPro" id="IPR003779">
    <property type="entry name" value="CMD-like"/>
</dbReference>
<name>A0A839E395_9PSEU</name>
<sequence>MTSTTNDHYQLGIDTLTTVGGTTSAEMLDSIRAVSPKAAEHVVSAVFGELYQGDDLSLRDRELASIASLASLGGCEPQLRVHVSAALNVGVTAEEVVETFVQLIPFAGMPRALNALFVAHDVLTEHESGSHSG</sequence>
<dbReference type="Gene3D" id="1.20.1290.10">
    <property type="entry name" value="AhpD-like"/>
    <property type="match status" value="1"/>
</dbReference>
<dbReference type="GO" id="GO:0047575">
    <property type="term" value="F:4-carboxymuconolactone decarboxylase activity"/>
    <property type="evidence" value="ECO:0007669"/>
    <property type="project" value="UniProtKB-EC"/>
</dbReference>